<sequence>MRCGSLLQVDHRKLQFEVFTHEYRENKEAPQCEDHSSHNGGCGNPSSSEANHKLIKKIAKGAHFSAKEVNDTMNELLKQQQAEFSTKTVPLPEFDSTDMELFLGKEEVPPVKTPFEEVLELERQEKEQLNSILFEAETLLQEYEHIKHGIKVQCD</sequence>
<organism evidence="2 3">
    <name type="scientific">Cylicostephanus goldi</name>
    <name type="common">Nematode worm</name>
    <dbReference type="NCBI Taxonomy" id="71465"/>
    <lineage>
        <taxon>Eukaryota</taxon>
        <taxon>Metazoa</taxon>
        <taxon>Ecdysozoa</taxon>
        <taxon>Nematoda</taxon>
        <taxon>Chromadorea</taxon>
        <taxon>Rhabditida</taxon>
        <taxon>Rhabditina</taxon>
        <taxon>Rhabditomorpha</taxon>
        <taxon>Strongyloidea</taxon>
        <taxon>Strongylidae</taxon>
        <taxon>Cylicostephanus</taxon>
    </lineage>
</organism>
<dbReference type="EMBL" id="UYRV01108758">
    <property type="protein sequence ID" value="VDN24634.1"/>
    <property type="molecule type" value="Genomic_DNA"/>
</dbReference>
<evidence type="ECO:0000313" key="2">
    <source>
        <dbReference type="EMBL" id="VDN24634.1"/>
    </source>
</evidence>
<protein>
    <submittedName>
        <fullName evidence="2">Uncharacterized protein</fullName>
    </submittedName>
</protein>
<dbReference type="AlphaFoldDB" id="A0A3P7M5I3"/>
<dbReference type="OrthoDB" id="10065749at2759"/>
<reference evidence="2 3" key="1">
    <citation type="submission" date="2018-11" db="EMBL/GenBank/DDBJ databases">
        <authorList>
            <consortium name="Pathogen Informatics"/>
        </authorList>
    </citation>
    <scope>NUCLEOTIDE SEQUENCE [LARGE SCALE GENOMIC DNA]</scope>
</reference>
<dbReference type="Proteomes" id="UP000271889">
    <property type="component" value="Unassembled WGS sequence"/>
</dbReference>
<name>A0A3P7M5I3_CYLGO</name>
<keyword evidence="3" id="KW-1185">Reference proteome</keyword>
<evidence type="ECO:0000256" key="1">
    <source>
        <dbReference type="SAM" id="MobiDB-lite"/>
    </source>
</evidence>
<accession>A0A3P7M5I3</accession>
<evidence type="ECO:0000313" key="3">
    <source>
        <dbReference type="Proteomes" id="UP000271889"/>
    </source>
</evidence>
<proteinExistence type="predicted"/>
<gene>
    <name evidence="2" type="ORF">CGOC_LOCUS9879</name>
</gene>
<feature type="region of interest" description="Disordered" evidence="1">
    <location>
        <begin position="29"/>
        <end position="48"/>
    </location>
</feature>